<proteinExistence type="predicted"/>
<accession>A0A9E6XW42</accession>
<evidence type="ECO:0000313" key="3">
    <source>
        <dbReference type="Proteomes" id="UP001162834"/>
    </source>
</evidence>
<feature type="domain" description="STAS" evidence="1">
    <location>
        <begin position="5"/>
        <end position="96"/>
    </location>
</feature>
<dbReference type="InterPro" id="IPR036513">
    <property type="entry name" value="STAS_dom_sf"/>
</dbReference>
<dbReference type="RefSeq" id="WP_259315209.1">
    <property type="nucleotide sequence ID" value="NZ_CP087164.1"/>
</dbReference>
<evidence type="ECO:0000313" key="2">
    <source>
        <dbReference type="EMBL" id="UGS35525.1"/>
    </source>
</evidence>
<keyword evidence="3" id="KW-1185">Reference proteome</keyword>
<dbReference type="SUPFAM" id="SSF52091">
    <property type="entry name" value="SpoIIaa-like"/>
    <property type="match status" value="1"/>
</dbReference>
<gene>
    <name evidence="2" type="ORF">DSM104329_01918</name>
</gene>
<dbReference type="CDD" id="cd07043">
    <property type="entry name" value="STAS_anti-anti-sigma_factors"/>
    <property type="match status" value="1"/>
</dbReference>
<dbReference type="Pfam" id="PF01740">
    <property type="entry name" value="STAS"/>
    <property type="match status" value="1"/>
</dbReference>
<dbReference type="Gene3D" id="3.30.750.24">
    <property type="entry name" value="STAS domain"/>
    <property type="match status" value="1"/>
</dbReference>
<dbReference type="AlphaFoldDB" id="A0A9E6XW42"/>
<evidence type="ECO:0000259" key="1">
    <source>
        <dbReference type="PROSITE" id="PS50801"/>
    </source>
</evidence>
<protein>
    <recommendedName>
        <fullName evidence="1">STAS domain-containing protein</fullName>
    </recommendedName>
</protein>
<name>A0A9E6XW42_9ACTN</name>
<dbReference type="EMBL" id="CP087164">
    <property type="protein sequence ID" value="UGS35525.1"/>
    <property type="molecule type" value="Genomic_DNA"/>
</dbReference>
<sequence length="111" mass="11504">MGELATVDVVADGGLLRAGVRGELDAASVPLVRARLVEALATAETGLVLDLSAVTFMDSAAVELMFDLRERLAGHGMRLTLVVPAGAPIRRTLEVTDGGQGLLELVEPPAT</sequence>
<reference evidence="2" key="1">
    <citation type="journal article" date="2022" name="Int. J. Syst. Evol. Microbiol.">
        <title>Pseudomonas aegrilactucae sp. nov. and Pseudomonas morbosilactucae sp. nov., pathogens causing bacterial rot of lettuce in Japan.</title>
        <authorList>
            <person name="Sawada H."/>
            <person name="Fujikawa T."/>
            <person name="Satou M."/>
        </authorList>
    </citation>
    <scope>NUCLEOTIDE SEQUENCE</scope>
    <source>
        <strain evidence="2">0166_1</strain>
    </source>
</reference>
<dbReference type="KEGG" id="sbae:DSM104329_01918"/>
<organism evidence="2 3">
    <name type="scientific">Capillimicrobium parvum</name>
    <dbReference type="NCBI Taxonomy" id="2884022"/>
    <lineage>
        <taxon>Bacteria</taxon>
        <taxon>Bacillati</taxon>
        <taxon>Actinomycetota</taxon>
        <taxon>Thermoleophilia</taxon>
        <taxon>Solirubrobacterales</taxon>
        <taxon>Capillimicrobiaceae</taxon>
        <taxon>Capillimicrobium</taxon>
    </lineage>
</organism>
<dbReference type="InterPro" id="IPR002645">
    <property type="entry name" value="STAS_dom"/>
</dbReference>
<dbReference type="PROSITE" id="PS50801">
    <property type="entry name" value="STAS"/>
    <property type="match status" value="1"/>
</dbReference>
<dbReference type="Proteomes" id="UP001162834">
    <property type="component" value="Chromosome"/>
</dbReference>